<dbReference type="Gene3D" id="2.170.16.10">
    <property type="entry name" value="Hedgehog/Intein (Hint) domain"/>
    <property type="match status" value="1"/>
</dbReference>
<keyword evidence="3" id="KW-1185">Reference proteome</keyword>
<dbReference type="Pfam" id="PF13403">
    <property type="entry name" value="Hint_2"/>
    <property type="match status" value="1"/>
</dbReference>
<dbReference type="Proteomes" id="UP001165641">
    <property type="component" value="Unassembled WGS sequence"/>
</dbReference>
<feature type="domain" description="Hedgehog/Intein (Hint)" evidence="1">
    <location>
        <begin position="177"/>
        <end position="320"/>
    </location>
</feature>
<evidence type="ECO:0000259" key="1">
    <source>
        <dbReference type="Pfam" id="PF13403"/>
    </source>
</evidence>
<proteinExistence type="predicted"/>
<protein>
    <submittedName>
        <fullName evidence="2">Hint domain-containing protein</fullName>
    </submittedName>
</protein>
<accession>A0ABT4ZKF7</accession>
<comment type="caution">
    <text evidence="2">The sequence shown here is derived from an EMBL/GenBank/DDBJ whole genome shotgun (WGS) entry which is preliminary data.</text>
</comment>
<name>A0ABT4ZKF7_9RHOB</name>
<dbReference type="InterPro" id="IPR028992">
    <property type="entry name" value="Hedgehog/Intein_dom"/>
</dbReference>
<gene>
    <name evidence="2" type="ORF">PAF17_19845</name>
</gene>
<evidence type="ECO:0000313" key="2">
    <source>
        <dbReference type="EMBL" id="MDB6179704.1"/>
    </source>
</evidence>
<reference evidence="2" key="1">
    <citation type="submission" date="2022-12" db="EMBL/GenBank/DDBJ databases">
        <title>Paracoccus onchidii sp. nov., isolated from a marine invertebrate from the South China Sea.</title>
        <authorList>
            <person name="Xu S."/>
            <person name="Liu Z."/>
            <person name="Xu Y."/>
        </authorList>
    </citation>
    <scope>NUCLEOTIDE SEQUENCE</scope>
    <source>
        <strain evidence="2">Z330</strain>
    </source>
</reference>
<organism evidence="2 3">
    <name type="scientific">Paracoccus onchidii</name>
    <dbReference type="NCBI Taxonomy" id="3017813"/>
    <lineage>
        <taxon>Bacteria</taxon>
        <taxon>Pseudomonadati</taxon>
        <taxon>Pseudomonadota</taxon>
        <taxon>Alphaproteobacteria</taxon>
        <taxon>Rhodobacterales</taxon>
        <taxon>Paracoccaceae</taxon>
        <taxon>Paracoccus</taxon>
    </lineage>
</organism>
<dbReference type="InterPro" id="IPR036844">
    <property type="entry name" value="Hint_dom_sf"/>
</dbReference>
<dbReference type="RefSeq" id="WP_271890799.1">
    <property type="nucleotide sequence ID" value="NZ_JAQBIE010000055.1"/>
</dbReference>
<dbReference type="EMBL" id="JAQBIE010000055">
    <property type="protein sequence ID" value="MDB6179704.1"/>
    <property type="molecule type" value="Genomic_DNA"/>
</dbReference>
<dbReference type="SUPFAM" id="SSF51294">
    <property type="entry name" value="Hedgehog/intein (Hint) domain"/>
    <property type="match status" value="1"/>
</dbReference>
<sequence>MPTTWNAIYLGQSSSLIDPTEGNQTAENAADLLGTYGSASTPLSQNIVRGETIDFYGDNGSVTSTNGVLNQDNFPYVGSNELHDDFNVALPGQSESALEFDATSQYAAEIQYADGSTAVALLDVFQTVDGHIFVAPSLDPATNTLLTAQAIDSIELLNVFSPVSDGLAVDRPDLTFPCFAAGTMIATKGGAVAVETLQAGDLVQTVDDGLQPLRWVGRAEIDLDGAPQMRPVRIRANALGAGIPSCDLLVSPQHRILVKSRIAQRMFGSDEVLVAAKQLLALEGVEQASDLRRVTYVHFLFDRHQLVWSNGAQTESLFTGPEALRSVGVAARDEIFALFPELDQDAREPVRALAPGRRARRLAQRHGANGHCAIQQQVFAPQ</sequence>
<evidence type="ECO:0000313" key="3">
    <source>
        <dbReference type="Proteomes" id="UP001165641"/>
    </source>
</evidence>